<dbReference type="AlphaFoldDB" id="A0A8D5FR58"/>
<organism evidence="1 2">
    <name type="scientific">Desulfomarina profundi</name>
    <dbReference type="NCBI Taxonomy" id="2772557"/>
    <lineage>
        <taxon>Bacteria</taxon>
        <taxon>Pseudomonadati</taxon>
        <taxon>Thermodesulfobacteriota</taxon>
        <taxon>Desulfobulbia</taxon>
        <taxon>Desulfobulbales</taxon>
        <taxon>Desulfobulbaceae</taxon>
        <taxon>Desulfomarina</taxon>
    </lineage>
</organism>
<proteinExistence type="predicted"/>
<protein>
    <recommendedName>
        <fullName evidence="3">Chaperone NapD</fullName>
    </recommendedName>
</protein>
<evidence type="ECO:0008006" key="3">
    <source>
        <dbReference type="Google" id="ProtNLM"/>
    </source>
</evidence>
<sequence length="102" mass="11266">MAITGLLVHALKNDVEAVERAIVAMPGMTSYGIHQEQYVVVVAEAPSDRVEKVVEQLDTIEGVLAVYTTYLTVEDEIDEDGNLKTNLSLKELCRQPPQNKIP</sequence>
<keyword evidence="2" id="KW-1185">Reference proteome</keyword>
<dbReference type="InterPro" id="IPR005623">
    <property type="entry name" value="Chaperone_NapD_NO3_reduct"/>
</dbReference>
<name>A0A8D5FR58_9BACT</name>
<dbReference type="Proteomes" id="UP000826725">
    <property type="component" value="Chromosome"/>
</dbReference>
<dbReference type="KEGG" id="dbk:DGMP_05840"/>
<evidence type="ECO:0000313" key="2">
    <source>
        <dbReference type="Proteomes" id="UP000826725"/>
    </source>
</evidence>
<dbReference type="Pfam" id="PF03927">
    <property type="entry name" value="NapD"/>
    <property type="match status" value="1"/>
</dbReference>
<reference evidence="1" key="1">
    <citation type="submission" date="2020-09" db="EMBL/GenBank/DDBJ databases">
        <title>Desulfogranum mesoprofundum gen. nov., sp. nov., a novel mesophilic, sulfate-reducing chemolithoautotroph isolated from a deep-sea hydrothermal vent chimney in the Suiyo Seamount.</title>
        <authorList>
            <person name="Hashimoto Y."/>
            <person name="Nakagawa S."/>
        </authorList>
    </citation>
    <scope>NUCLEOTIDE SEQUENCE</scope>
    <source>
        <strain evidence="1">KT2</strain>
    </source>
</reference>
<dbReference type="EMBL" id="AP024086">
    <property type="protein sequence ID" value="BCL59891.1"/>
    <property type="molecule type" value="Genomic_DNA"/>
</dbReference>
<dbReference type="RefSeq" id="WP_228856068.1">
    <property type="nucleotide sequence ID" value="NZ_AP024086.1"/>
</dbReference>
<evidence type="ECO:0000313" key="1">
    <source>
        <dbReference type="EMBL" id="BCL59891.1"/>
    </source>
</evidence>
<gene>
    <name evidence="1" type="ORF">DGMP_05840</name>
</gene>
<accession>A0A8D5FR58</accession>